<dbReference type="SUPFAM" id="SSF56801">
    <property type="entry name" value="Acetyl-CoA synthetase-like"/>
    <property type="match status" value="1"/>
</dbReference>
<dbReference type="RefSeq" id="WP_212823382.1">
    <property type="nucleotide sequence ID" value="NZ_AP023359.1"/>
</dbReference>
<dbReference type="PANTHER" id="PTHR43439">
    <property type="entry name" value="PHENYLACETATE-COENZYME A LIGASE"/>
    <property type="match status" value="1"/>
</dbReference>
<evidence type="ECO:0000313" key="3">
    <source>
        <dbReference type="EMBL" id="BCJ64692.1"/>
    </source>
</evidence>
<dbReference type="AlphaFoldDB" id="A0A810MUL7"/>
<name>A0A810MUL7_9ACTN</name>
<sequence>MTIGQLPWQDILAQARWLADRGGAPVPDGATGLEGLAVIGPAEILAVSRHMSRDGGGILMSSGGTTGRPKLTFVSYHQAHDRLLRQWRPLAPGNLMLNLFTPGRMWASHYYMQALAEHSRCDIIPAGPHSPAEIVDWIPMWNEVGVDAVCGTPTALADLARGVLDSGLVLPLKKLIWMAEPWTDDKEKTVRAAFPDIGFWGNYGSVETYVMATNTPACDLSVLHLMPDQVIEPDDAGALLSRRGTGWTVPTVRYRLGDRVAAAECRCGRPDALRVLGRADDAIKLHGALVGIGEALSVVRAQPGVRDAQLVLTRGAESRHSVRQLTVHFTGDADPGAVQERLLREFYDLGVIAQHHPDAITTERVAALGRVERTNKIPPMLWREAARP</sequence>
<dbReference type="Gene3D" id="3.40.50.12780">
    <property type="entry name" value="N-terminal domain of ligase-like"/>
    <property type="match status" value="1"/>
</dbReference>
<keyword evidence="2" id="KW-0597">Phosphoprotein</keyword>
<dbReference type="InterPro" id="IPR051414">
    <property type="entry name" value="Adenylate-forming_Reductase"/>
</dbReference>
<proteinExistence type="predicted"/>
<reference evidence="3" key="1">
    <citation type="submission" date="2020-08" db="EMBL/GenBank/DDBJ databases">
        <title>Whole genome shotgun sequence of Polymorphospora rubra NBRC 101157.</title>
        <authorList>
            <person name="Komaki H."/>
            <person name="Tamura T."/>
        </authorList>
    </citation>
    <scope>NUCLEOTIDE SEQUENCE</scope>
    <source>
        <strain evidence="3">NBRC 101157</strain>
    </source>
</reference>
<evidence type="ECO:0000313" key="4">
    <source>
        <dbReference type="Proteomes" id="UP000680866"/>
    </source>
</evidence>
<gene>
    <name evidence="3" type="ORF">Prubr_17130</name>
</gene>
<dbReference type="KEGG" id="pry:Prubr_17130"/>
<evidence type="ECO:0000256" key="2">
    <source>
        <dbReference type="ARBA" id="ARBA00022553"/>
    </source>
</evidence>
<dbReference type="EMBL" id="AP023359">
    <property type="protein sequence ID" value="BCJ64692.1"/>
    <property type="molecule type" value="Genomic_DNA"/>
</dbReference>
<dbReference type="Proteomes" id="UP000680866">
    <property type="component" value="Chromosome"/>
</dbReference>
<dbReference type="PANTHER" id="PTHR43439:SF2">
    <property type="entry name" value="ENZYME, PUTATIVE (JCVI)-RELATED"/>
    <property type="match status" value="1"/>
</dbReference>
<protein>
    <recommendedName>
        <fullName evidence="5">AMP-dependent synthetase/ligase domain-containing protein</fullName>
    </recommendedName>
</protein>
<dbReference type="InterPro" id="IPR042099">
    <property type="entry name" value="ANL_N_sf"/>
</dbReference>
<organism evidence="3 4">
    <name type="scientific">Polymorphospora rubra</name>
    <dbReference type="NCBI Taxonomy" id="338584"/>
    <lineage>
        <taxon>Bacteria</taxon>
        <taxon>Bacillati</taxon>
        <taxon>Actinomycetota</taxon>
        <taxon>Actinomycetes</taxon>
        <taxon>Micromonosporales</taxon>
        <taxon>Micromonosporaceae</taxon>
        <taxon>Polymorphospora</taxon>
    </lineage>
</organism>
<evidence type="ECO:0000256" key="1">
    <source>
        <dbReference type="ARBA" id="ARBA00022450"/>
    </source>
</evidence>
<keyword evidence="4" id="KW-1185">Reference proteome</keyword>
<accession>A0A810MUL7</accession>
<evidence type="ECO:0008006" key="5">
    <source>
        <dbReference type="Google" id="ProtNLM"/>
    </source>
</evidence>
<keyword evidence="1" id="KW-0596">Phosphopantetheine</keyword>